<sequence length="385" mass="43460">MATYLRFVPYIKKNYDYGVVIFLLTFNLISVSSYRVHDVLDLARYRFYTIIIGCIICLSMSLLILPNWSGDDLHNATINKLEGLARTIEASVNEYFQDEDTKIIVEKASEDPIDRDYRAILDSKSNDETLAFFASWEPRCTTDFHRYPWKQYVKIGVALRHFGYTAIALHGCLDSQVQAPRSIRALFQDPCSRVAEEVSKVLAELAISIKKSCCLSYDTLRDHLNEALQDLNSAIKSQPRSFLGNNNTNEVIIDKSNKNAPSGVIQPSIKSETAAPIDSRTIRIEDQSKDLIQQKKLRPTLSKIAITSLEFSETLPFAAFLSLLVEMVARLDLVIEEVEILGRAAGFKKFVTRDDTASNLSCTDKGRIENVTEFQNYNVATQVGE</sequence>
<keyword evidence="6" id="KW-0406">Ion transport</keyword>
<evidence type="ECO:0000256" key="8">
    <source>
        <dbReference type="ARBA" id="ARBA00023303"/>
    </source>
</evidence>
<gene>
    <name evidence="10" type="ORF">M6B38_259755</name>
</gene>
<evidence type="ECO:0000256" key="1">
    <source>
        <dbReference type="ARBA" id="ARBA00004141"/>
    </source>
</evidence>
<keyword evidence="7 9" id="KW-0472">Membrane</keyword>
<reference evidence="10" key="2">
    <citation type="submission" date="2023-04" db="EMBL/GenBank/DDBJ databases">
        <authorList>
            <person name="Bruccoleri R.E."/>
            <person name="Oakeley E.J."/>
            <person name="Faust A.-M."/>
            <person name="Dessus-Babus S."/>
            <person name="Altorfer M."/>
            <person name="Burckhardt D."/>
            <person name="Oertli M."/>
            <person name="Naumann U."/>
            <person name="Petersen F."/>
            <person name="Wong J."/>
        </authorList>
    </citation>
    <scope>NUCLEOTIDE SEQUENCE</scope>
    <source>
        <strain evidence="10">GSM-AAB239-AS_SAM_17_03QT</strain>
        <tissue evidence="10">Leaf</tissue>
    </source>
</reference>
<keyword evidence="3" id="KW-0813">Transport</keyword>
<evidence type="ECO:0000256" key="5">
    <source>
        <dbReference type="ARBA" id="ARBA00022989"/>
    </source>
</evidence>
<keyword evidence="4 9" id="KW-0812">Transmembrane</keyword>
<dbReference type="GO" id="GO:0015743">
    <property type="term" value="P:malate transport"/>
    <property type="evidence" value="ECO:0007669"/>
    <property type="project" value="InterPro"/>
</dbReference>
<comment type="similarity">
    <text evidence="2">Belongs to the aromatic acid exporter (TC 2.A.85) family.</text>
</comment>
<dbReference type="GO" id="GO:0034220">
    <property type="term" value="P:monoatomic ion transmembrane transport"/>
    <property type="evidence" value="ECO:0007669"/>
    <property type="project" value="UniProtKB-KW"/>
</dbReference>
<dbReference type="Pfam" id="PF11744">
    <property type="entry name" value="ALMT"/>
    <property type="match status" value="1"/>
</dbReference>
<evidence type="ECO:0000256" key="7">
    <source>
        <dbReference type="ARBA" id="ARBA00023136"/>
    </source>
</evidence>
<organism evidence="10 11">
    <name type="scientific">Iris pallida</name>
    <name type="common">Sweet iris</name>
    <dbReference type="NCBI Taxonomy" id="29817"/>
    <lineage>
        <taxon>Eukaryota</taxon>
        <taxon>Viridiplantae</taxon>
        <taxon>Streptophyta</taxon>
        <taxon>Embryophyta</taxon>
        <taxon>Tracheophyta</taxon>
        <taxon>Spermatophyta</taxon>
        <taxon>Magnoliopsida</taxon>
        <taxon>Liliopsida</taxon>
        <taxon>Asparagales</taxon>
        <taxon>Iridaceae</taxon>
        <taxon>Iridoideae</taxon>
        <taxon>Irideae</taxon>
        <taxon>Iris</taxon>
    </lineage>
</organism>
<evidence type="ECO:0000256" key="4">
    <source>
        <dbReference type="ARBA" id="ARBA00022692"/>
    </source>
</evidence>
<comment type="subcellular location">
    <subcellularLocation>
        <location evidence="1">Membrane</location>
        <topology evidence="1">Multi-pass membrane protein</topology>
    </subcellularLocation>
</comment>
<accession>A0AAX6IEA2</accession>
<evidence type="ECO:0000256" key="3">
    <source>
        <dbReference type="ARBA" id="ARBA00022448"/>
    </source>
</evidence>
<dbReference type="EMBL" id="JANAVB010002199">
    <property type="protein sequence ID" value="KAJ6851586.1"/>
    <property type="molecule type" value="Genomic_DNA"/>
</dbReference>
<evidence type="ECO:0000256" key="6">
    <source>
        <dbReference type="ARBA" id="ARBA00023065"/>
    </source>
</evidence>
<keyword evidence="11" id="KW-1185">Reference proteome</keyword>
<comment type="caution">
    <text evidence="10">The sequence shown here is derived from an EMBL/GenBank/DDBJ whole genome shotgun (WGS) entry which is preliminary data.</text>
</comment>
<dbReference type="PANTHER" id="PTHR31086">
    <property type="entry name" value="ALUMINUM-ACTIVATED MALATE TRANSPORTER 10"/>
    <property type="match status" value="1"/>
</dbReference>
<feature type="transmembrane region" description="Helical" evidence="9">
    <location>
        <begin position="47"/>
        <end position="68"/>
    </location>
</feature>
<dbReference type="Proteomes" id="UP001140949">
    <property type="component" value="Unassembled WGS sequence"/>
</dbReference>
<keyword evidence="8" id="KW-0407">Ion channel</keyword>
<evidence type="ECO:0000313" key="10">
    <source>
        <dbReference type="EMBL" id="KAJ6851586.1"/>
    </source>
</evidence>
<evidence type="ECO:0000256" key="9">
    <source>
        <dbReference type="SAM" id="Phobius"/>
    </source>
</evidence>
<dbReference type="InterPro" id="IPR020966">
    <property type="entry name" value="ALMT"/>
</dbReference>
<proteinExistence type="inferred from homology"/>
<dbReference type="GO" id="GO:0016020">
    <property type="term" value="C:membrane"/>
    <property type="evidence" value="ECO:0007669"/>
    <property type="project" value="UniProtKB-SubCell"/>
</dbReference>
<keyword evidence="5 9" id="KW-1133">Transmembrane helix</keyword>
<protein>
    <submittedName>
        <fullName evidence="10">Aluminum-activated malate transporter 12-like</fullName>
    </submittedName>
</protein>
<name>A0AAX6IEA2_IRIPA</name>
<evidence type="ECO:0000256" key="2">
    <source>
        <dbReference type="ARBA" id="ARBA00007079"/>
    </source>
</evidence>
<dbReference type="AlphaFoldDB" id="A0AAX6IEA2"/>
<evidence type="ECO:0000313" key="11">
    <source>
        <dbReference type="Proteomes" id="UP001140949"/>
    </source>
</evidence>
<feature type="transmembrane region" description="Helical" evidence="9">
    <location>
        <begin position="15"/>
        <end position="35"/>
    </location>
</feature>
<reference evidence="10" key="1">
    <citation type="journal article" date="2023" name="GigaByte">
        <title>Genome assembly of the bearded iris, Iris pallida Lam.</title>
        <authorList>
            <person name="Bruccoleri R.E."/>
            <person name="Oakeley E.J."/>
            <person name="Faust A.M.E."/>
            <person name="Altorfer M."/>
            <person name="Dessus-Babus S."/>
            <person name="Burckhardt D."/>
            <person name="Oertli M."/>
            <person name="Naumann U."/>
            <person name="Petersen F."/>
            <person name="Wong J."/>
        </authorList>
    </citation>
    <scope>NUCLEOTIDE SEQUENCE</scope>
    <source>
        <strain evidence="10">GSM-AAB239-AS_SAM_17_03QT</strain>
    </source>
</reference>